<evidence type="ECO:0000256" key="1">
    <source>
        <dbReference type="ARBA" id="ARBA00005500"/>
    </source>
</evidence>
<evidence type="ECO:0000256" key="6">
    <source>
        <dbReference type="RuleBase" id="RU364120"/>
    </source>
</evidence>
<reference evidence="8" key="2">
    <citation type="journal article" date="2018" name="Nat. Commun.">
        <title>Extreme sensitivity to ultraviolet light in the fungal pathogen causing white-nose syndrome of bats.</title>
        <authorList>
            <person name="Palmer J.M."/>
            <person name="Drees K.P."/>
            <person name="Foster J.T."/>
            <person name="Lindner D.L."/>
        </authorList>
    </citation>
    <scope>NUCLEOTIDE SEQUENCE [LARGE SCALE GENOMIC DNA]</scope>
    <source>
        <strain evidence="8">UAMH 10579</strain>
    </source>
</reference>
<keyword evidence="5 6" id="KW-0472">Membrane</keyword>
<gene>
    <name evidence="7" type="ORF">VE01_07134</name>
</gene>
<accession>A0A1B8GDX9</accession>
<dbReference type="Proteomes" id="UP000091956">
    <property type="component" value="Unassembled WGS sequence"/>
</dbReference>
<evidence type="ECO:0000313" key="8">
    <source>
        <dbReference type="Proteomes" id="UP000091956"/>
    </source>
</evidence>
<evidence type="ECO:0000256" key="2">
    <source>
        <dbReference type="ARBA" id="ARBA00022692"/>
    </source>
</evidence>
<keyword evidence="2 6" id="KW-0812">Transmembrane</keyword>
<keyword evidence="8" id="KW-1185">Reference proteome</keyword>
<comment type="function">
    <text evidence="6">Interacts with target proteins during translocation into the lumen of the endoplasmic reticulum. Protects unfolded target proteins against degradation and facilitate correct glycosylation.</text>
</comment>
<sequence length="67" mass="7654">MAQTPQQRISNQKFAKVNTAKMGKPEGTLKKKQQTFKSPVSPIWLILLAFVVFGGLIFELISRIFFR</sequence>
<dbReference type="Pfam" id="PF06624">
    <property type="entry name" value="RAMP4"/>
    <property type="match status" value="1"/>
</dbReference>
<proteinExistence type="inferred from homology"/>
<organism evidence="7 8">
    <name type="scientific">Pseudogymnoascus verrucosus</name>
    <dbReference type="NCBI Taxonomy" id="342668"/>
    <lineage>
        <taxon>Eukaryota</taxon>
        <taxon>Fungi</taxon>
        <taxon>Dikarya</taxon>
        <taxon>Ascomycota</taxon>
        <taxon>Pezizomycotina</taxon>
        <taxon>Leotiomycetes</taxon>
        <taxon>Thelebolales</taxon>
        <taxon>Thelebolaceae</taxon>
        <taxon>Pseudogymnoascus</taxon>
    </lineage>
</organism>
<feature type="transmembrane region" description="Helical" evidence="6">
    <location>
        <begin position="43"/>
        <end position="66"/>
    </location>
</feature>
<reference evidence="7 8" key="1">
    <citation type="submission" date="2016-03" db="EMBL/GenBank/DDBJ databases">
        <title>Comparative genomics of Pseudogymnoascus destructans, the fungus causing white-nose syndrome of bats.</title>
        <authorList>
            <person name="Palmer J.M."/>
            <person name="Drees K.P."/>
            <person name="Foster J.T."/>
            <person name="Lindner D.L."/>
        </authorList>
    </citation>
    <scope>NUCLEOTIDE SEQUENCE [LARGE SCALE GENOMIC DNA]</scope>
    <source>
        <strain evidence="7 8">UAMH 10579</strain>
    </source>
</reference>
<evidence type="ECO:0000313" key="7">
    <source>
        <dbReference type="EMBL" id="OBT94041.1"/>
    </source>
</evidence>
<protein>
    <recommendedName>
        <fullName evidence="6">Stress-associated endoplasmic reticulum protein</fullName>
    </recommendedName>
</protein>
<keyword evidence="3 6" id="KW-0256">Endoplasmic reticulum</keyword>
<dbReference type="OrthoDB" id="16679at2759"/>
<comment type="subcellular location">
    <subcellularLocation>
        <location evidence="6">Membrane</location>
        <topology evidence="6">Single-pass membrane protein</topology>
    </subcellularLocation>
    <subcellularLocation>
        <location evidence="6">Endoplasmic reticulum membrane</location>
        <topology evidence="6">Single-pass membrane protein</topology>
    </subcellularLocation>
</comment>
<comment type="similarity">
    <text evidence="1 6">Belongs to the RAMP4 family.</text>
</comment>
<evidence type="ECO:0000256" key="4">
    <source>
        <dbReference type="ARBA" id="ARBA00022989"/>
    </source>
</evidence>
<evidence type="ECO:0000256" key="3">
    <source>
        <dbReference type="ARBA" id="ARBA00022824"/>
    </source>
</evidence>
<dbReference type="GeneID" id="28840520"/>
<keyword evidence="4 6" id="KW-1133">Transmembrane helix</keyword>
<dbReference type="GO" id="GO:0005789">
    <property type="term" value="C:endoplasmic reticulum membrane"/>
    <property type="evidence" value="ECO:0007669"/>
    <property type="project" value="UniProtKB-SubCell"/>
</dbReference>
<evidence type="ECO:0000256" key="5">
    <source>
        <dbReference type="ARBA" id="ARBA00023136"/>
    </source>
</evidence>
<dbReference type="AlphaFoldDB" id="A0A1B8GDX9"/>
<name>A0A1B8GDX9_9PEZI</name>
<dbReference type="InterPro" id="IPR010580">
    <property type="entry name" value="ER_stress-assoc"/>
</dbReference>
<dbReference type="RefSeq" id="XP_018127774.1">
    <property type="nucleotide sequence ID" value="XM_018276569.2"/>
</dbReference>
<dbReference type="EMBL" id="KV460247">
    <property type="protein sequence ID" value="OBT94041.1"/>
    <property type="molecule type" value="Genomic_DNA"/>
</dbReference>